<evidence type="ECO:0000256" key="9">
    <source>
        <dbReference type="RuleBase" id="RU363032"/>
    </source>
</evidence>
<gene>
    <name evidence="11" type="ORF">DOK76_02985</name>
</gene>
<reference evidence="11 12" key="1">
    <citation type="submission" date="2021-03" db="EMBL/GenBank/DDBJ databases">
        <title>Enterococcal diversity collection.</title>
        <authorList>
            <person name="Gilmore M.S."/>
            <person name="Schwartzman J."/>
            <person name="Van Tyne D."/>
            <person name="Martin M."/>
            <person name="Earl A.M."/>
            <person name="Manson A.L."/>
            <person name="Straub T."/>
            <person name="Salamzade R."/>
            <person name="Saavedra J."/>
            <person name="Lebreton F."/>
            <person name="Prichula J."/>
            <person name="Schaufler K."/>
            <person name="Gaca A."/>
            <person name="Sgardioli B."/>
            <person name="Wagenaar J."/>
            <person name="Strong T."/>
        </authorList>
    </citation>
    <scope>NUCLEOTIDE SEQUENCE [LARGE SCALE GENOMIC DNA]</scope>
    <source>
        <strain evidence="11 12">DIV0080</strain>
    </source>
</reference>
<accession>A0ABS3HQJ9</accession>
<feature type="transmembrane region" description="Helical" evidence="9">
    <location>
        <begin position="361"/>
        <end position="380"/>
    </location>
</feature>
<dbReference type="CDD" id="cd06261">
    <property type="entry name" value="TM_PBP2"/>
    <property type="match status" value="1"/>
</dbReference>
<protein>
    <submittedName>
        <fullName evidence="11">ABC transporter permease subunit</fullName>
    </submittedName>
</protein>
<dbReference type="RefSeq" id="WP_206964969.1">
    <property type="nucleotide sequence ID" value="NZ_JAFLVX010000009.1"/>
</dbReference>
<evidence type="ECO:0000313" key="11">
    <source>
        <dbReference type="EMBL" id="MBO0476019.1"/>
    </source>
</evidence>
<evidence type="ECO:0000256" key="5">
    <source>
        <dbReference type="ARBA" id="ARBA00022692"/>
    </source>
</evidence>
<evidence type="ECO:0000256" key="2">
    <source>
        <dbReference type="ARBA" id="ARBA00010072"/>
    </source>
</evidence>
<dbReference type="Pfam" id="PF00497">
    <property type="entry name" value="SBP_bac_3"/>
    <property type="match status" value="1"/>
</dbReference>
<feature type="transmembrane region" description="Helical" evidence="9">
    <location>
        <begin position="285"/>
        <end position="306"/>
    </location>
</feature>
<keyword evidence="8 9" id="KW-0472">Membrane</keyword>
<dbReference type="CDD" id="cd13627">
    <property type="entry name" value="PBP2_AA_binding_like_2"/>
    <property type="match status" value="1"/>
</dbReference>
<dbReference type="SUPFAM" id="SSF161098">
    <property type="entry name" value="MetI-like"/>
    <property type="match status" value="1"/>
</dbReference>
<dbReference type="InterPro" id="IPR010065">
    <property type="entry name" value="AA_ABC_transptr_permease_3TM"/>
</dbReference>
<dbReference type="SUPFAM" id="SSF53850">
    <property type="entry name" value="Periplasmic binding protein-like II"/>
    <property type="match status" value="1"/>
</dbReference>
<dbReference type="InterPro" id="IPR000515">
    <property type="entry name" value="MetI-like"/>
</dbReference>
<dbReference type="NCBIfam" id="TIGR01726">
    <property type="entry name" value="HEQRo_perm_3TM"/>
    <property type="match status" value="1"/>
</dbReference>
<dbReference type="PROSITE" id="PS50928">
    <property type="entry name" value="ABC_TM1"/>
    <property type="match status" value="1"/>
</dbReference>
<name>A0ABS3HQJ9_9ENTE</name>
<evidence type="ECO:0000256" key="3">
    <source>
        <dbReference type="ARBA" id="ARBA00022448"/>
    </source>
</evidence>
<feature type="domain" description="ABC transmembrane type-1" evidence="10">
    <location>
        <begin position="281"/>
        <end position="480"/>
    </location>
</feature>
<dbReference type="InterPro" id="IPR035906">
    <property type="entry name" value="MetI-like_sf"/>
</dbReference>
<dbReference type="EMBL" id="JAFLVX010000009">
    <property type="protein sequence ID" value="MBO0476019.1"/>
    <property type="molecule type" value="Genomic_DNA"/>
</dbReference>
<evidence type="ECO:0000256" key="4">
    <source>
        <dbReference type="ARBA" id="ARBA00022475"/>
    </source>
</evidence>
<dbReference type="PANTHER" id="PTHR30614:SF20">
    <property type="entry name" value="GLUTAMINE TRANSPORT SYSTEM PERMEASE PROTEIN GLNP"/>
    <property type="match status" value="1"/>
</dbReference>
<keyword evidence="12" id="KW-1185">Reference proteome</keyword>
<dbReference type="Gene3D" id="1.10.3720.10">
    <property type="entry name" value="MetI-like"/>
    <property type="match status" value="1"/>
</dbReference>
<comment type="subcellular location">
    <subcellularLocation>
        <location evidence="1 9">Cell membrane</location>
        <topology evidence="1 9">Multi-pass membrane protein</topology>
    </subcellularLocation>
</comment>
<evidence type="ECO:0000313" key="12">
    <source>
        <dbReference type="Proteomes" id="UP000664857"/>
    </source>
</evidence>
<dbReference type="Gene3D" id="3.40.190.10">
    <property type="entry name" value="Periplasmic binding protein-like II"/>
    <property type="match status" value="2"/>
</dbReference>
<keyword evidence="4" id="KW-1003">Cell membrane</keyword>
<dbReference type="InterPro" id="IPR001638">
    <property type="entry name" value="Solute-binding_3/MltF_N"/>
</dbReference>
<dbReference type="PANTHER" id="PTHR30614">
    <property type="entry name" value="MEMBRANE COMPONENT OF AMINO ACID ABC TRANSPORTER"/>
    <property type="match status" value="1"/>
</dbReference>
<proteinExistence type="inferred from homology"/>
<comment type="caution">
    <text evidence="11">The sequence shown here is derived from an EMBL/GenBank/DDBJ whole genome shotgun (WGS) entry which is preliminary data.</text>
</comment>
<keyword evidence="5 9" id="KW-0812">Transmembrane</keyword>
<dbReference type="SMART" id="SM00062">
    <property type="entry name" value="PBPb"/>
    <property type="match status" value="1"/>
</dbReference>
<feature type="transmembrane region" description="Helical" evidence="9">
    <location>
        <begin position="462"/>
        <end position="480"/>
    </location>
</feature>
<evidence type="ECO:0000256" key="7">
    <source>
        <dbReference type="ARBA" id="ARBA00022989"/>
    </source>
</evidence>
<sequence length="511" mass="56478">MFVGNLTSFAEKDTFTVGMEAGYPPFNWTQKDDSNGAVPIKGSKEFAGGYDVEIAKRIADGLGKELVIFKTEWDGLPPAVTSGKADAIIAGMSPTEERKQTLDFSDFYYSSQLTILVKKDGPYANATSLKDFKNAKITGQLNTLHYGVIDQIPGVNKQTAMTDFSAMRVSLDSGKIDGYVTEVPEGLTAEKLNPNFKMIQFDKGQGFQTTAADNAIAIGMKKGSPDVAKVNEILAGISQDERNKIMDEAISQQPEVVNNKPWYMWVIDIAKDNWQMFLRGAGTTLFIALIGTVVGTTIGLGIGVYRTIPTPEKKGLRFLYKLINAIFSIYIEIFRGTPMIVQSMVIFYGSKQLYGIDMNPITAALFIVSINTGAYMTEIVRGGIFAVDKGQFEAASAIGMTHWQTMKNVVIPQVFRNTLPAIGNEFVINIKDTSVLNVIAVSELFFATKTVAGANFRFFETFTITCVIYFVMTFTVTRILRRLEKRLDGDGSYAPYANQMQTSKLERKDER</sequence>
<organism evidence="11 12">
    <name type="scientific">Candidatus Vagococcus giribetii</name>
    <dbReference type="NCBI Taxonomy" id="2230876"/>
    <lineage>
        <taxon>Bacteria</taxon>
        <taxon>Bacillati</taxon>
        <taxon>Bacillota</taxon>
        <taxon>Bacilli</taxon>
        <taxon>Lactobacillales</taxon>
        <taxon>Enterococcaceae</taxon>
        <taxon>Vagococcus</taxon>
    </lineage>
</organism>
<keyword evidence="6" id="KW-0029">Amino-acid transport</keyword>
<evidence type="ECO:0000256" key="6">
    <source>
        <dbReference type="ARBA" id="ARBA00022970"/>
    </source>
</evidence>
<dbReference type="Proteomes" id="UP000664857">
    <property type="component" value="Unassembled WGS sequence"/>
</dbReference>
<keyword evidence="3 9" id="KW-0813">Transport</keyword>
<evidence type="ECO:0000256" key="8">
    <source>
        <dbReference type="ARBA" id="ARBA00023136"/>
    </source>
</evidence>
<dbReference type="InterPro" id="IPR043429">
    <property type="entry name" value="ArtM/GltK/GlnP/TcyL/YhdX-like"/>
</dbReference>
<feature type="transmembrane region" description="Helical" evidence="9">
    <location>
        <begin position="318"/>
        <end position="341"/>
    </location>
</feature>
<comment type="similarity">
    <text evidence="2">Belongs to the binding-protein-dependent transport system permease family. HisMQ subfamily.</text>
</comment>
<keyword evidence="7 9" id="KW-1133">Transmembrane helix</keyword>
<evidence type="ECO:0000256" key="1">
    <source>
        <dbReference type="ARBA" id="ARBA00004651"/>
    </source>
</evidence>
<dbReference type="Pfam" id="PF00528">
    <property type="entry name" value="BPD_transp_1"/>
    <property type="match status" value="1"/>
</dbReference>
<evidence type="ECO:0000259" key="10">
    <source>
        <dbReference type="PROSITE" id="PS50928"/>
    </source>
</evidence>